<evidence type="ECO:0000256" key="1">
    <source>
        <dbReference type="ARBA" id="ARBA00022723"/>
    </source>
</evidence>
<dbReference type="KEGG" id="bgt:106073969"/>
<dbReference type="InterPro" id="IPR003409">
    <property type="entry name" value="MORN"/>
</dbReference>
<keyword evidence="4" id="KW-0862">Zinc</keyword>
<dbReference type="EnsemblMetazoa" id="BGLB010486-RB">
    <property type="protein sequence ID" value="BGLB010486-PB"/>
    <property type="gene ID" value="BGLB010486"/>
</dbReference>
<evidence type="ECO:0000256" key="5">
    <source>
        <dbReference type="PROSITE-ProRule" id="PRU00023"/>
    </source>
</evidence>
<dbReference type="GO" id="GO:0008270">
    <property type="term" value="F:zinc ion binding"/>
    <property type="evidence" value="ECO:0007669"/>
    <property type="project" value="UniProtKB-KW"/>
</dbReference>
<feature type="compositionally biased region" description="Polar residues" evidence="7">
    <location>
        <begin position="500"/>
        <end position="512"/>
    </location>
</feature>
<evidence type="ECO:0000256" key="2">
    <source>
        <dbReference type="ARBA" id="ARBA00022737"/>
    </source>
</evidence>
<dbReference type="SUPFAM" id="SSF82185">
    <property type="entry name" value="Histone H3 K4-specific methyltransferase SET7/9 N-terminal domain"/>
    <property type="match status" value="1"/>
</dbReference>
<evidence type="ECO:0000256" key="6">
    <source>
        <dbReference type="PROSITE-ProRule" id="PRU00134"/>
    </source>
</evidence>
<dbReference type="Proteomes" id="UP000076420">
    <property type="component" value="Unassembled WGS sequence"/>
</dbReference>
<dbReference type="Pfam" id="PF02493">
    <property type="entry name" value="MORN"/>
    <property type="match status" value="6"/>
</dbReference>
<keyword evidence="3 6" id="KW-0863">Zinc-finger</keyword>
<keyword evidence="1" id="KW-0479">Metal-binding</keyword>
<feature type="compositionally biased region" description="Acidic residues" evidence="7">
    <location>
        <begin position="517"/>
        <end position="540"/>
    </location>
</feature>
<feature type="compositionally biased region" description="Polar residues" evidence="7">
    <location>
        <begin position="1068"/>
        <end position="1094"/>
    </location>
</feature>
<dbReference type="SMART" id="SM00698">
    <property type="entry name" value="MORN"/>
    <property type="match status" value="6"/>
</dbReference>
<dbReference type="Pfam" id="PF01753">
    <property type="entry name" value="zf-MYND"/>
    <property type="match status" value="1"/>
</dbReference>
<dbReference type="PROSITE" id="PS50297">
    <property type="entry name" value="ANK_REP_REGION"/>
    <property type="match status" value="2"/>
</dbReference>
<sequence length="1252" mass="139881">MTAGVMHQLNTASIFQEKDDTDNIPNQQDVVSIDYKTGAKFEGKVTNYKRVGSGIFTWPNGCKYEGQYSDNFRQGKGKQTWSDGTIYTGEFLNDLRHGEGKIIWSNGESYEGIFFKDRRHGKGTYRWPDGSVYTGTFYMDQKEGYGTFTFSDGNIFQGLYKEDEREGPGVITYGNGQQDAGLWMAEKMIKFCSPITSAFTIKSHQELEYNEEEKYIFIDLAEKDYPQVPIDHILNPLSPMDYAPVTDLSQRVESLYSETLDYRSLAVNRKAFDSEFFKTFNGVLDIEGKIRAWNGTPRMMQLQKHAHRHSLGQSTVDFDVDAVLKMDRRKFQDKGPIELQSEELITAAMSGDTRKVELLLASGKVHPDVSDCSGHTALIGATVNWHLDVINILLNHGANVNKLNDEGCSAFSAGIIFYYPIEGFIYNIAEKAMKPVQEVQSVKRENQPKSILTNTRERRASKLNQINRIRSQSTVSVPNNLDPASDGEISIKSSSRKISFGNQLSETQNLEQTDVADREDEDGDSAYGEDADDIGEANGEDVDDIGEALAEQNPECNNSFEDFDSNQSIRNYQIEVSEDLIERCATQLSQNELIINRENSNLAEDKARKLAIQINVNERMKETLDLLLRRGADPNASSVPMPALFFAIKSADVDMVRQLLMKGANPNTRLSKEQGGLCPLHIACAIPGDEGVEITELLLDALADPDARAAEDDSFLNKTLEDEWSKDPISFESRQLLGGRTALHIACARDDNYKNASRVIRLLLDHKANTTLICNGYSPLALAIASGNDLAIDELLSYGADPSLPLTHGVGSALCVANNPEFEHRRTIQARLQLVDKLIKAGADLLAPIAIGPKRIIGTAVDYAYYMFSQDRRIAHMPYHALTPAERDTYNARKRLLAHVGDIMRVKAVEREKQRIADEEKVGVRSQSASTNFVYIGAGAKLPPGVKSRSAALVGQGQVKFEASALDGEGTESPTRSGIKAWGNVNAKQLSNSTHSHSKMPMRKPLFKYCYECGRSVGVRLVACTRCKEVYYCSKACKIKAWNARHKEECIRVGGRSRSPSPKHRTDSPTSTTIANKGKQTAASNKILGSSNSSRSRKRELSSISLPSLTSGQFDKYFDSEQDIDRMGDSQNVSEAKSGETFHQTKKANKKVSKNTPKKHILTKQNDNLPQINYNNIFLKKSKAFTNQLNKKERQDRLKLPQIQHQTFLRKFVPVKGLSKSAESQRRLAKHKFRTGSPPNYEYVFIDNYSHN</sequence>
<dbReference type="InterPro" id="IPR053064">
    <property type="entry name" value="Ankyrin-MYND_domain-protein"/>
</dbReference>
<organism evidence="9 10">
    <name type="scientific">Biomphalaria glabrata</name>
    <name type="common">Bloodfluke planorb</name>
    <name type="synonym">Freshwater snail</name>
    <dbReference type="NCBI Taxonomy" id="6526"/>
    <lineage>
        <taxon>Eukaryota</taxon>
        <taxon>Metazoa</taxon>
        <taxon>Spiralia</taxon>
        <taxon>Lophotrochozoa</taxon>
        <taxon>Mollusca</taxon>
        <taxon>Gastropoda</taxon>
        <taxon>Heterobranchia</taxon>
        <taxon>Euthyneura</taxon>
        <taxon>Panpulmonata</taxon>
        <taxon>Hygrophila</taxon>
        <taxon>Lymnaeoidea</taxon>
        <taxon>Planorbidae</taxon>
        <taxon>Biomphalaria</taxon>
    </lineage>
</organism>
<dbReference type="InterPro" id="IPR002893">
    <property type="entry name" value="Znf_MYND"/>
</dbReference>
<dbReference type="PROSITE" id="PS50088">
    <property type="entry name" value="ANK_REPEAT"/>
    <property type="match status" value="3"/>
</dbReference>
<dbReference type="SUPFAM" id="SSF144232">
    <property type="entry name" value="HIT/MYND zinc finger-like"/>
    <property type="match status" value="1"/>
</dbReference>
<protein>
    <recommendedName>
        <fullName evidence="8">MYND-type domain-containing protein</fullName>
    </recommendedName>
</protein>
<evidence type="ECO:0000313" key="10">
    <source>
        <dbReference type="Proteomes" id="UP000076420"/>
    </source>
</evidence>
<name>A0A2C9JZC5_BIOGL</name>
<feature type="compositionally biased region" description="Basic residues" evidence="7">
    <location>
        <begin position="1144"/>
        <end position="1156"/>
    </location>
</feature>
<feature type="repeat" description="ANK" evidence="5">
    <location>
        <begin position="738"/>
        <end position="775"/>
    </location>
</feature>
<feature type="region of interest" description="Disordered" evidence="7">
    <location>
        <begin position="1133"/>
        <end position="1156"/>
    </location>
</feature>
<dbReference type="OrthoDB" id="48314at2759"/>
<dbReference type="VEuPathDB" id="VectorBase:BGLAX_026901"/>
<dbReference type="Pfam" id="PF12796">
    <property type="entry name" value="Ank_2"/>
    <property type="match status" value="3"/>
</dbReference>
<dbReference type="Gene3D" id="1.25.40.20">
    <property type="entry name" value="Ankyrin repeat-containing domain"/>
    <property type="match status" value="3"/>
</dbReference>
<dbReference type="STRING" id="6526.A0A2C9JZC5"/>
<dbReference type="VEuPathDB" id="VectorBase:BGLB010486"/>
<dbReference type="PANTHER" id="PTHR15897">
    <property type="entry name" value="ANKYRIN REPEAT AND MYND DOMAIN PROTEIN 1"/>
    <property type="match status" value="1"/>
</dbReference>
<dbReference type="PROSITE" id="PS50865">
    <property type="entry name" value="ZF_MYND_2"/>
    <property type="match status" value="1"/>
</dbReference>
<keyword evidence="5" id="KW-0040">ANK repeat</keyword>
<gene>
    <name evidence="9" type="primary">106073969</name>
</gene>
<evidence type="ECO:0000256" key="7">
    <source>
        <dbReference type="SAM" id="MobiDB-lite"/>
    </source>
</evidence>
<feature type="region of interest" description="Disordered" evidence="7">
    <location>
        <begin position="1052"/>
        <end position="1104"/>
    </location>
</feature>
<dbReference type="Gene3D" id="2.20.110.10">
    <property type="entry name" value="Histone H3 K4-specific methyltransferase SET7/9 N-terminal domain"/>
    <property type="match status" value="2"/>
</dbReference>
<feature type="repeat" description="ANK" evidence="5">
    <location>
        <begin position="775"/>
        <end position="807"/>
    </location>
</feature>
<dbReference type="InterPro" id="IPR002110">
    <property type="entry name" value="Ankyrin_rpt"/>
</dbReference>
<reference evidence="9" key="1">
    <citation type="submission" date="2020-05" db="UniProtKB">
        <authorList>
            <consortium name="EnsemblMetazoa"/>
        </authorList>
    </citation>
    <scope>IDENTIFICATION</scope>
    <source>
        <strain evidence="9">BB02</strain>
    </source>
</reference>
<accession>A0A2C9JZC5</accession>
<keyword evidence="2" id="KW-0677">Repeat</keyword>
<feature type="repeat" description="ANK" evidence="5">
    <location>
        <begin position="373"/>
        <end position="405"/>
    </location>
</feature>
<evidence type="ECO:0000256" key="4">
    <source>
        <dbReference type="ARBA" id="ARBA00022833"/>
    </source>
</evidence>
<evidence type="ECO:0000256" key="3">
    <source>
        <dbReference type="ARBA" id="ARBA00022771"/>
    </source>
</evidence>
<dbReference type="SUPFAM" id="SSF48403">
    <property type="entry name" value="Ankyrin repeat"/>
    <property type="match status" value="2"/>
</dbReference>
<dbReference type="AlphaFoldDB" id="A0A2C9JZC5"/>
<dbReference type="SMART" id="SM00248">
    <property type="entry name" value="ANK"/>
    <property type="match status" value="7"/>
</dbReference>
<feature type="region of interest" description="Disordered" evidence="7">
    <location>
        <begin position="500"/>
        <end position="540"/>
    </location>
</feature>
<dbReference type="InterPro" id="IPR036770">
    <property type="entry name" value="Ankyrin_rpt-contain_sf"/>
</dbReference>
<dbReference type="RefSeq" id="XP_013090120.2">
    <property type="nucleotide sequence ID" value="XM_013234666.2"/>
</dbReference>
<proteinExistence type="predicted"/>
<dbReference type="PANTHER" id="PTHR15897:SF2">
    <property type="entry name" value="ANKYRIN REPEAT AND MYND DOMAIN-CONTAINING PROTEIN 1"/>
    <property type="match status" value="1"/>
</dbReference>
<dbReference type="Gene3D" id="6.10.140.2220">
    <property type="match status" value="1"/>
</dbReference>
<dbReference type="PROSITE" id="PS01360">
    <property type="entry name" value="ZF_MYND_1"/>
    <property type="match status" value="1"/>
</dbReference>
<evidence type="ECO:0000313" key="9">
    <source>
        <dbReference type="EnsemblMetazoa" id="BGLB010486-PB"/>
    </source>
</evidence>
<feature type="domain" description="MYND-type" evidence="8">
    <location>
        <begin position="1010"/>
        <end position="1050"/>
    </location>
</feature>
<evidence type="ECO:0000259" key="8">
    <source>
        <dbReference type="PROSITE" id="PS50865"/>
    </source>
</evidence>